<dbReference type="InterPro" id="IPR005069">
    <property type="entry name" value="Nucl-diP-sugar_transferase"/>
</dbReference>
<accession>A0A813HZZ5</accession>
<evidence type="ECO:0000259" key="1">
    <source>
        <dbReference type="Pfam" id="PF03407"/>
    </source>
</evidence>
<sequence>VFYESLHLLGASKWRLFAILHHFTSLRRHTFRLDFTAKELGGLPWREQGEWLQALPPARHLGLLELASPESWRPQFREADAALRSALANAMQTPDAQGGGLQVVYVTMVYGRMNRYIESWAARCRLLGVTNLVMATLDAEAYALCTEHHGQQCVRGGISALNKYTLLLIALQMGIDVMWLDFDVFLVRHPGAALAAAVSPGYDLLMGYDFESDCLCNGFFYIRSRPSTVNWLFQLLRWLYDHPFEHDQRAIGAFLNYTEKVAATPEEMPAVPRWHVFD</sequence>
<feature type="non-terminal residue" evidence="2">
    <location>
        <position position="1"/>
    </location>
</feature>
<reference evidence="2" key="1">
    <citation type="submission" date="2021-02" db="EMBL/GenBank/DDBJ databases">
        <authorList>
            <person name="Dougan E. K."/>
            <person name="Rhodes N."/>
            <person name="Thang M."/>
            <person name="Chan C."/>
        </authorList>
    </citation>
    <scope>NUCLEOTIDE SEQUENCE</scope>
</reference>
<feature type="non-terminal residue" evidence="2">
    <location>
        <position position="278"/>
    </location>
</feature>
<dbReference type="AlphaFoldDB" id="A0A813HZZ5"/>
<name>A0A813HZZ5_POLGL</name>
<dbReference type="EMBL" id="CAJNNW010002084">
    <property type="protein sequence ID" value="CAE8642975.1"/>
    <property type="molecule type" value="Genomic_DNA"/>
</dbReference>
<evidence type="ECO:0000313" key="2">
    <source>
        <dbReference type="EMBL" id="CAE8642975.1"/>
    </source>
</evidence>
<protein>
    <recommendedName>
        <fullName evidence="1">Nucleotide-diphospho-sugar transferase domain-containing protein</fullName>
    </recommendedName>
</protein>
<comment type="caution">
    <text evidence="2">The sequence shown here is derived from an EMBL/GenBank/DDBJ whole genome shotgun (WGS) entry which is preliminary data.</text>
</comment>
<proteinExistence type="predicted"/>
<feature type="domain" description="Nucleotide-diphospho-sugar transferase" evidence="1">
    <location>
        <begin position="162"/>
        <end position="258"/>
    </location>
</feature>
<dbReference type="Pfam" id="PF03407">
    <property type="entry name" value="Nucleotid_trans"/>
    <property type="match status" value="1"/>
</dbReference>
<gene>
    <name evidence="2" type="ORF">PGLA2088_LOCUS2536</name>
</gene>
<organism evidence="2 3">
    <name type="scientific">Polarella glacialis</name>
    <name type="common">Dinoflagellate</name>
    <dbReference type="NCBI Taxonomy" id="89957"/>
    <lineage>
        <taxon>Eukaryota</taxon>
        <taxon>Sar</taxon>
        <taxon>Alveolata</taxon>
        <taxon>Dinophyceae</taxon>
        <taxon>Suessiales</taxon>
        <taxon>Suessiaceae</taxon>
        <taxon>Polarella</taxon>
    </lineage>
</organism>
<dbReference type="Proteomes" id="UP000626109">
    <property type="component" value="Unassembled WGS sequence"/>
</dbReference>
<evidence type="ECO:0000313" key="3">
    <source>
        <dbReference type="Proteomes" id="UP000626109"/>
    </source>
</evidence>